<protein>
    <submittedName>
        <fullName evidence="1">Uncharacterized protein</fullName>
    </submittedName>
</protein>
<keyword evidence="2" id="KW-1185">Reference proteome</keyword>
<gene>
    <name evidence="1" type="ORF">LKD70_16560</name>
</gene>
<sequence>MEKIIIFYDDTKTACIRAAEKFGAHENTECRKASEYRDKTLVFAMDAKVGFIFEAENGRVPYVISHIIWRMSADKNREHMLMVTGGRRELKAIRTAEKDMEKRGYHVGSIYTRYILDKYKLTEDESVGLIIEDMITGKTRNEFREKYSGMSRRELMKHFRNELKAYRKFQKSNTQKRKI</sequence>
<accession>A0ABS8G115</accession>
<evidence type="ECO:0000313" key="1">
    <source>
        <dbReference type="EMBL" id="MCC2256005.1"/>
    </source>
</evidence>
<comment type="caution">
    <text evidence="1">The sequence shown here is derived from an EMBL/GenBank/DDBJ whole genome shotgun (WGS) entry which is preliminary data.</text>
</comment>
<organism evidence="1 2">
    <name type="scientific">Ruminococcus turbiniformis</name>
    <dbReference type="NCBI Taxonomy" id="2881258"/>
    <lineage>
        <taxon>Bacteria</taxon>
        <taxon>Bacillati</taxon>
        <taxon>Bacillota</taxon>
        <taxon>Clostridia</taxon>
        <taxon>Eubacteriales</taxon>
        <taxon>Oscillospiraceae</taxon>
        <taxon>Ruminococcus</taxon>
    </lineage>
</organism>
<dbReference type="RefSeq" id="WP_227708986.1">
    <property type="nucleotide sequence ID" value="NZ_JAJEQX010000044.1"/>
</dbReference>
<name>A0ABS8G115_9FIRM</name>
<reference evidence="1 2" key="1">
    <citation type="submission" date="2021-10" db="EMBL/GenBank/DDBJ databases">
        <title>Anaerobic single-cell dispensing facilitates the cultivation of human gut bacteria.</title>
        <authorList>
            <person name="Afrizal A."/>
        </authorList>
    </citation>
    <scope>NUCLEOTIDE SEQUENCE [LARGE SCALE GENOMIC DNA]</scope>
    <source>
        <strain evidence="1 2">CLA-AA-H200</strain>
    </source>
</reference>
<evidence type="ECO:0000313" key="2">
    <source>
        <dbReference type="Proteomes" id="UP001198151"/>
    </source>
</evidence>
<dbReference type="EMBL" id="JAJEQX010000044">
    <property type="protein sequence ID" value="MCC2256005.1"/>
    <property type="molecule type" value="Genomic_DNA"/>
</dbReference>
<proteinExistence type="predicted"/>
<dbReference type="Proteomes" id="UP001198151">
    <property type="component" value="Unassembled WGS sequence"/>
</dbReference>